<proteinExistence type="inferred from homology"/>
<gene>
    <name evidence="4" type="ORF">DR950_34440</name>
</gene>
<dbReference type="InterPro" id="IPR012223">
    <property type="entry name" value="TEII"/>
</dbReference>
<dbReference type="PANTHER" id="PTHR11487:SF0">
    <property type="entry name" value="S-ACYL FATTY ACID SYNTHASE THIOESTERASE, MEDIUM CHAIN"/>
    <property type="match status" value="1"/>
</dbReference>
<keyword evidence="5" id="KW-1185">Reference proteome</keyword>
<evidence type="ECO:0000313" key="5">
    <source>
        <dbReference type="Proteomes" id="UP000263377"/>
    </source>
</evidence>
<evidence type="ECO:0000256" key="1">
    <source>
        <dbReference type="ARBA" id="ARBA00007169"/>
    </source>
</evidence>
<accession>A0A373A3K1</accession>
<evidence type="ECO:0000256" key="2">
    <source>
        <dbReference type="ARBA" id="ARBA00022801"/>
    </source>
</evidence>
<dbReference type="Pfam" id="PF00975">
    <property type="entry name" value="Thioesterase"/>
    <property type="match status" value="1"/>
</dbReference>
<dbReference type="RefSeq" id="WP_049652921.1">
    <property type="nucleotide sequence ID" value="NZ_QVIG01000001.1"/>
</dbReference>
<organism evidence="4 5">
    <name type="scientific">Kitasatospora xanthocidica</name>
    <dbReference type="NCBI Taxonomy" id="83382"/>
    <lineage>
        <taxon>Bacteria</taxon>
        <taxon>Bacillati</taxon>
        <taxon>Actinomycetota</taxon>
        <taxon>Actinomycetes</taxon>
        <taxon>Kitasatosporales</taxon>
        <taxon>Streptomycetaceae</taxon>
        <taxon>Kitasatospora</taxon>
    </lineage>
</organism>
<evidence type="ECO:0000259" key="3">
    <source>
        <dbReference type="SMART" id="SM00824"/>
    </source>
</evidence>
<dbReference type="InterPro" id="IPR001031">
    <property type="entry name" value="Thioesterase"/>
</dbReference>
<dbReference type="Gene3D" id="3.40.50.1820">
    <property type="entry name" value="alpha/beta hydrolase"/>
    <property type="match status" value="1"/>
</dbReference>
<dbReference type="AlphaFoldDB" id="A0A373A3K1"/>
<dbReference type="GO" id="GO:0016787">
    <property type="term" value="F:hydrolase activity"/>
    <property type="evidence" value="ECO:0007669"/>
    <property type="project" value="UniProtKB-KW"/>
</dbReference>
<evidence type="ECO:0000313" key="4">
    <source>
        <dbReference type="EMBL" id="RGD62170.1"/>
    </source>
</evidence>
<dbReference type="GO" id="GO:0008610">
    <property type="term" value="P:lipid biosynthetic process"/>
    <property type="evidence" value="ECO:0007669"/>
    <property type="project" value="TreeGrafter"/>
</dbReference>
<dbReference type="InterPro" id="IPR029058">
    <property type="entry name" value="AB_hydrolase_fold"/>
</dbReference>
<dbReference type="PANTHER" id="PTHR11487">
    <property type="entry name" value="THIOESTERASE"/>
    <property type="match status" value="1"/>
</dbReference>
<name>A0A373A3K1_9ACTN</name>
<dbReference type="SMART" id="SM00824">
    <property type="entry name" value="PKS_TE"/>
    <property type="match status" value="1"/>
</dbReference>
<protein>
    <submittedName>
        <fullName evidence="4">Thioesterase</fullName>
    </submittedName>
</protein>
<dbReference type="InterPro" id="IPR020802">
    <property type="entry name" value="TesA-like"/>
</dbReference>
<comment type="caution">
    <text evidence="4">The sequence shown here is derived from an EMBL/GenBank/DDBJ whole genome shotgun (WGS) entry which is preliminary data.</text>
</comment>
<reference evidence="4 5" key="1">
    <citation type="submission" date="2018-08" db="EMBL/GenBank/DDBJ databases">
        <title>Diversity &amp; Physiological Properties of Lignin-Decomposing Actinobacteria from Soil.</title>
        <authorList>
            <person name="Roh S.G."/>
            <person name="Kim S.B."/>
        </authorList>
    </citation>
    <scope>NUCLEOTIDE SEQUENCE [LARGE SCALE GENOMIC DNA]</scope>
    <source>
        <strain evidence="4 5">MMS17-GH009</strain>
    </source>
</reference>
<dbReference type="EMBL" id="QVIG01000001">
    <property type="protein sequence ID" value="RGD62170.1"/>
    <property type="molecule type" value="Genomic_DNA"/>
</dbReference>
<keyword evidence="2" id="KW-0378">Hydrolase</keyword>
<sequence>MSARPDPTADDDLWLRCYRRTEAPAARLVCFPHAGGTAPFYRPVPYALAAADRVEVLAVQYPGRQDRRREEPIADLNVLADRIHEVLARQPELPLVLFGHSMGAVVAFEVARRCEAAGRPAARLVVSGRRGPAIGLGPTEGVHLLGDDAITDEIRRLDGSSSVVLDDPDLMAAAMPALRADYRAIETYRAGADAVVSCPITSLTGDRDPKTSVAEAEDWRAHTTGGFDLQVFPGGHFFLTEEMPRVIGLLDGHLAEAVDAPRASSGGR</sequence>
<feature type="domain" description="Thioesterase TesA-like" evidence="3">
    <location>
        <begin position="29"/>
        <end position="254"/>
    </location>
</feature>
<comment type="similarity">
    <text evidence="1">Belongs to the thioesterase family.</text>
</comment>
<dbReference type="SUPFAM" id="SSF53474">
    <property type="entry name" value="alpha/beta-Hydrolases"/>
    <property type="match status" value="1"/>
</dbReference>
<dbReference type="Proteomes" id="UP000263377">
    <property type="component" value="Unassembled WGS sequence"/>
</dbReference>